<dbReference type="PANTHER" id="PTHR35323:SF2">
    <property type="entry name" value="SAP DOMAIN-CONTAINING PROTEIN"/>
    <property type="match status" value="1"/>
</dbReference>
<feature type="compositionally biased region" description="Acidic residues" evidence="1">
    <location>
        <begin position="38"/>
        <end position="52"/>
    </location>
</feature>
<dbReference type="Proteomes" id="UP000011115">
    <property type="component" value="Unassembled WGS sequence"/>
</dbReference>
<dbReference type="PANTHER" id="PTHR35323">
    <property type="entry name" value="SAP DOMAIN-CONTAINING PROTEIN"/>
    <property type="match status" value="1"/>
</dbReference>
<evidence type="ECO:0000313" key="4">
    <source>
        <dbReference type="Proteomes" id="UP000011115"/>
    </source>
</evidence>
<dbReference type="PROSITE" id="PS50800">
    <property type="entry name" value="SAP"/>
    <property type="match status" value="1"/>
</dbReference>
<dbReference type="Gramene" id="PGSC0003DMT400026072">
    <property type="protein sequence ID" value="PGSC0003DMT400026072"/>
    <property type="gene ID" value="PGSC0003DMG400010058"/>
</dbReference>
<evidence type="ECO:0000259" key="2">
    <source>
        <dbReference type="PROSITE" id="PS50800"/>
    </source>
</evidence>
<dbReference type="InterPro" id="IPR036361">
    <property type="entry name" value="SAP_dom_sf"/>
</dbReference>
<reference evidence="4" key="1">
    <citation type="journal article" date="2011" name="Nature">
        <title>Genome sequence and analysis of the tuber crop potato.</title>
        <authorList>
            <consortium name="The Potato Genome Sequencing Consortium"/>
        </authorList>
    </citation>
    <scope>NUCLEOTIDE SEQUENCE [LARGE SCALE GENOMIC DNA]</scope>
    <source>
        <strain evidence="4">cv. DM1-3 516 R44</strain>
    </source>
</reference>
<feature type="domain" description="SAP" evidence="2">
    <location>
        <begin position="104"/>
        <end position="138"/>
    </location>
</feature>
<feature type="compositionally biased region" description="Acidic residues" evidence="1">
    <location>
        <begin position="20"/>
        <end position="31"/>
    </location>
</feature>
<feature type="compositionally biased region" description="Acidic residues" evidence="1">
    <location>
        <begin position="61"/>
        <end position="82"/>
    </location>
</feature>
<proteinExistence type="predicted"/>
<protein>
    <recommendedName>
        <fullName evidence="2">SAP domain-containing protein</fullName>
    </recommendedName>
</protein>
<dbReference type="SUPFAM" id="SSF68906">
    <property type="entry name" value="SAP domain"/>
    <property type="match status" value="1"/>
</dbReference>
<sequence>MERSRAKRSVIEISSSSEQENGDEEGGESSEEAVQLLESDDDFDASSTDDFDSSASSESNGDSEEESQEQDDEDIQEEGEESGSDRVLRLLQGGGELRELRAGLGKLTLMDYKAYLRSNGLRLSGTKEECIQRIIEHWRIKDGNGQRQYPRSSFTINCTGDVCKGDVVLFKQKVYKKYSPNRFSCLFHILSV</sequence>
<gene>
    <name evidence="3" type="primary">LOC102588508</name>
</gene>
<accession>M1AML9</accession>
<keyword evidence="4" id="KW-1185">Reference proteome</keyword>
<dbReference type="ExpressionAtlas" id="M1AML9">
    <property type="expression patterns" value="baseline"/>
</dbReference>
<dbReference type="HOGENOM" id="CLU_1646669_0_0_1"/>
<organism evidence="3 4">
    <name type="scientific">Solanum tuberosum</name>
    <name type="common">Potato</name>
    <dbReference type="NCBI Taxonomy" id="4113"/>
    <lineage>
        <taxon>Eukaryota</taxon>
        <taxon>Viridiplantae</taxon>
        <taxon>Streptophyta</taxon>
        <taxon>Embryophyta</taxon>
        <taxon>Tracheophyta</taxon>
        <taxon>Spermatophyta</taxon>
        <taxon>Magnoliopsida</taxon>
        <taxon>eudicotyledons</taxon>
        <taxon>Gunneridae</taxon>
        <taxon>Pentapetalae</taxon>
        <taxon>asterids</taxon>
        <taxon>lamiids</taxon>
        <taxon>Solanales</taxon>
        <taxon>Solanaceae</taxon>
        <taxon>Solanoideae</taxon>
        <taxon>Solaneae</taxon>
        <taxon>Solanum</taxon>
    </lineage>
</organism>
<feature type="region of interest" description="Disordered" evidence="1">
    <location>
        <begin position="1"/>
        <end position="86"/>
    </location>
</feature>
<dbReference type="EnsemblPlants" id="PGSC0003DMT400026072">
    <property type="protein sequence ID" value="PGSC0003DMT400026072"/>
    <property type="gene ID" value="PGSC0003DMG400010058"/>
</dbReference>
<dbReference type="InterPro" id="IPR003034">
    <property type="entry name" value="SAP_dom"/>
</dbReference>
<evidence type="ECO:0000313" key="3">
    <source>
        <dbReference type="EnsemblPlants" id="PGSC0003DMT400026072"/>
    </source>
</evidence>
<reference evidence="3" key="2">
    <citation type="submission" date="2015-06" db="UniProtKB">
        <authorList>
            <consortium name="EnsemblPlants"/>
        </authorList>
    </citation>
    <scope>IDENTIFICATION</scope>
    <source>
        <strain evidence="3">DM1-3 516 R44</strain>
    </source>
</reference>
<dbReference type="Pfam" id="PF02037">
    <property type="entry name" value="SAP"/>
    <property type="match status" value="1"/>
</dbReference>
<name>M1AML9_SOLTU</name>
<dbReference type="OrthoDB" id="690722at2759"/>
<dbReference type="AlphaFoldDB" id="M1AML9"/>
<evidence type="ECO:0000256" key="1">
    <source>
        <dbReference type="SAM" id="MobiDB-lite"/>
    </source>
</evidence>